<keyword evidence="2" id="KW-1185">Reference proteome</keyword>
<protein>
    <recommendedName>
        <fullName evidence="3">Tetratricopeptide repeat protein</fullName>
    </recommendedName>
</protein>
<gene>
    <name evidence="1" type="ORF">Q2T77_14800</name>
</gene>
<organism evidence="1 2">
    <name type="scientific">Variovorax ginsengisoli</name>
    <dbReference type="NCBI Taxonomy" id="363844"/>
    <lineage>
        <taxon>Bacteria</taxon>
        <taxon>Pseudomonadati</taxon>
        <taxon>Pseudomonadota</taxon>
        <taxon>Betaproteobacteria</taxon>
        <taxon>Burkholderiales</taxon>
        <taxon>Comamonadaceae</taxon>
        <taxon>Variovorax</taxon>
    </lineage>
</organism>
<sequence length="386" mass="41897">MIAEPALATGPVQATDGVIAAINLRSTLAQSWNRFWQAPLRAGIAEGLIEQEQLNAQFLGDLDAYDRLEQLAGHLVRMDPESARTALIEAQVAASTHRFVFARDCLARATQLHCPALAAQRLAMSIDQACGVSLEALLEQRWGHARETGRLEDWVPLGSLLVDLGEFEAAERAYCRALDAYRDVSPFAVAWVCFLLGMLWGERAPRPQHARAARWYAKAIEDLPGYVKARVHLAEIEAAEGRCPEARALLLPVLASADPEVSWRLGDVSMAQGRPAEAQALSEAARSGFERLLARHPLAFADHAAEFYAGSGNDARRAFELTAIDLANRPTLRAFEKAHAAAIQAGEALEATSILAAARRRWASTPAFLQSPLAAAPLHPETGHAD</sequence>
<reference evidence="1" key="1">
    <citation type="submission" date="2023-06" db="EMBL/GenBank/DDBJ databases">
        <authorList>
            <person name="Jiang Y."/>
            <person name="Liu Q."/>
        </authorList>
    </citation>
    <scope>NUCLEOTIDE SEQUENCE</scope>
    <source>
        <strain evidence="1">CGMCC 1.12090</strain>
    </source>
</reference>
<dbReference type="RefSeq" id="WP_301810319.1">
    <property type="nucleotide sequence ID" value="NZ_JAUJZH010000009.1"/>
</dbReference>
<dbReference type="Proteomes" id="UP001169027">
    <property type="component" value="Unassembled WGS sequence"/>
</dbReference>
<evidence type="ECO:0008006" key="3">
    <source>
        <dbReference type="Google" id="ProtNLM"/>
    </source>
</evidence>
<dbReference type="Gene3D" id="1.25.40.10">
    <property type="entry name" value="Tetratricopeptide repeat domain"/>
    <property type="match status" value="1"/>
</dbReference>
<evidence type="ECO:0000313" key="2">
    <source>
        <dbReference type="Proteomes" id="UP001169027"/>
    </source>
</evidence>
<proteinExistence type="predicted"/>
<dbReference type="SUPFAM" id="SSF48452">
    <property type="entry name" value="TPR-like"/>
    <property type="match status" value="1"/>
</dbReference>
<dbReference type="InterPro" id="IPR011990">
    <property type="entry name" value="TPR-like_helical_dom_sf"/>
</dbReference>
<evidence type="ECO:0000313" key="1">
    <source>
        <dbReference type="EMBL" id="MDO1533562.1"/>
    </source>
</evidence>
<comment type="caution">
    <text evidence="1">The sequence shown here is derived from an EMBL/GenBank/DDBJ whole genome shotgun (WGS) entry which is preliminary data.</text>
</comment>
<accession>A0ABT8S3R4</accession>
<name>A0ABT8S3R4_9BURK</name>
<dbReference type="EMBL" id="JAUKVY010000009">
    <property type="protein sequence ID" value="MDO1533562.1"/>
    <property type="molecule type" value="Genomic_DNA"/>
</dbReference>